<dbReference type="GeneTree" id="ENSGT01010000229038"/>
<accession>A0A8C6LSX2</accession>
<reference evidence="1" key="2">
    <citation type="submission" date="2025-08" db="UniProtKB">
        <authorList>
            <consortium name="Ensembl"/>
        </authorList>
    </citation>
    <scope>IDENTIFICATION</scope>
</reference>
<organism evidence="1 2">
    <name type="scientific">Nothobranchius furzeri</name>
    <name type="common">Turquoise killifish</name>
    <dbReference type="NCBI Taxonomy" id="105023"/>
    <lineage>
        <taxon>Eukaryota</taxon>
        <taxon>Metazoa</taxon>
        <taxon>Chordata</taxon>
        <taxon>Craniata</taxon>
        <taxon>Vertebrata</taxon>
        <taxon>Euteleostomi</taxon>
        <taxon>Actinopterygii</taxon>
        <taxon>Neopterygii</taxon>
        <taxon>Teleostei</taxon>
        <taxon>Neoteleostei</taxon>
        <taxon>Acanthomorphata</taxon>
        <taxon>Ovalentaria</taxon>
        <taxon>Atherinomorphae</taxon>
        <taxon>Cyprinodontiformes</taxon>
        <taxon>Nothobranchiidae</taxon>
        <taxon>Nothobranchius</taxon>
    </lineage>
</organism>
<evidence type="ECO:0000313" key="1">
    <source>
        <dbReference type="Ensembl" id="ENSNFUP00015025236.1"/>
    </source>
</evidence>
<keyword evidence="2" id="KW-1185">Reference proteome</keyword>
<evidence type="ECO:0000313" key="2">
    <source>
        <dbReference type="Proteomes" id="UP000694548"/>
    </source>
</evidence>
<proteinExistence type="predicted"/>
<sequence>MLSDHLCESAVRPDVVVFTPLFPVIPEGMFRYNRLRSVNSALCFLSLEAGVRLEEPVDSPHLVDLLKTSTPSKHSDLELKGRRLRRSVFSHSGVRICSQESLDDILASHRGYYQLRGKRLRAQNFKNPSKVTETASL</sequence>
<name>A0A8C6LSX2_NOTFU</name>
<dbReference type="Ensembl" id="ENSNFUT00015026373.1">
    <property type="protein sequence ID" value="ENSNFUP00015025236.1"/>
    <property type="gene ID" value="ENSNFUG00015012197.1"/>
</dbReference>
<protein>
    <submittedName>
        <fullName evidence="1">Uncharacterized protein</fullName>
    </submittedName>
</protein>
<reference evidence="1" key="3">
    <citation type="submission" date="2025-09" db="UniProtKB">
        <authorList>
            <consortium name="Ensembl"/>
        </authorList>
    </citation>
    <scope>IDENTIFICATION</scope>
</reference>
<reference evidence="1" key="1">
    <citation type="submission" date="2014-08" db="EMBL/GenBank/DDBJ databases">
        <authorList>
            <person name="Senf B."/>
            <person name="Petzold A."/>
            <person name="Downie B.R."/>
            <person name="Koch P."/>
            <person name="Platzer M."/>
        </authorList>
    </citation>
    <scope>NUCLEOTIDE SEQUENCE [LARGE SCALE GENOMIC DNA]</scope>
    <source>
        <strain evidence="1">GRZ</strain>
    </source>
</reference>
<dbReference type="AlphaFoldDB" id="A0A8C6LSX2"/>
<dbReference type="Proteomes" id="UP000694548">
    <property type="component" value="Chromosome sgr04"/>
</dbReference>